<proteinExistence type="inferred from homology"/>
<evidence type="ECO:0000256" key="3">
    <source>
        <dbReference type="ARBA" id="ARBA00013169"/>
    </source>
</evidence>
<evidence type="ECO:0000256" key="5">
    <source>
        <dbReference type="ARBA" id="ARBA00022741"/>
    </source>
</evidence>
<keyword evidence="19" id="KW-1185">Reference proteome</keyword>
<evidence type="ECO:0000256" key="4">
    <source>
        <dbReference type="ARBA" id="ARBA00022598"/>
    </source>
</evidence>
<comment type="catalytic activity">
    <reaction evidence="14">
        <text>tRNA(Val) + L-valine + ATP = L-valyl-tRNA(Val) + AMP + diphosphate</text>
        <dbReference type="Rhea" id="RHEA:10704"/>
        <dbReference type="Rhea" id="RHEA-COMP:9672"/>
        <dbReference type="Rhea" id="RHEA-COMP:9708"/>
        <dbReference type="ChEBI" id="CHEBI:30616"/>
        <dbReference type="ChEBI" id="CHEBI:33019"/>
        <dbReference type="ChEBI" id="CHEBI:57762"/>
        <dbReference type="ChEBI" id="CHEBI:78442"/>
        <dbReference type="ChEBI" id="CHEBI:78537"/>
        <dbReference type="ChEBI" id="CHEBI:456215"/>
        <dbReference type="EC" id="6.1.1.9"/>
    </reaction>
</comment>
<keyword evidence="10 15" id="KW-0030">Aminoacyl-tRNA synthetase</keyword>
<dbReference type="GO" id="GO:0005524">
    <property type="term" value="F:ATP binding"/>
    <property type="evidence" value="ECO:0007669"/>
    <property type="project" value="UniProtKB-KW"/>
</dbReference>
<organism evidence="18 19">
    <name type="scientific">Nothoprocta perdicaria</name>
    <name type="common">Chilean tinamou</name>
    <name type="synonym">Crypturus perdicarius</name>
    <dbReference type="NCBI Taxonomy" id="30464"/>
    <lineage>
        <taxon>Eukaryota</taxon>
        <taxon>Metazoa</taxon>
        <taxon>Chordata</taxon>
        <taxon>Craniata</taxon>
        <taxon>Vertebrata</taxon>
        <taxon>Euteleostomi</taxon>
        <taxon>Archelosauria</taxon>
        <taxon>Archosauria</taxon>
        <taxon>Dinosauria</taxon>
        <taxon>Saurischia</taxon>
        <taxon>Theropoda</taxon>
        <taxon>Coelurosauria</taxon>
        <taxon>Aves</taxon>
        <taxon>Palaeognathae</taxon>
        <taxon>Tinamiformes</taxon>
        <taxon>Tinamidae</taxon>
        <taxon>Nothoprocta</taxon>
    </lineage>
</organism>
<dbReference type="InterPro" id="IPR001412">
    <property type="entry name" value="aa-tRNA-synth_I_CS"/>
</dbReference>
<keyword evidence="9" id="KW-0496">Mitochondrion</keyword>
<dbReference type="EC" id="6.1.1.9" evidence="3"/>
<evidence type="ECO:0000313" key="19">
    <source>
        <dbReference type="Proteomes" id="UP000694420"/>
    </source>
</evidence>
<dbReference type="InterPro" id="IPR009008">
    <property type="entry name" value="Val/Leu/Ile-tRNA-synth_edit"/>
</dbReference>
<dbReference type="Gene3D" id="3.90.740.10">
    <property type="entry name" value="Valyl/Leucyl/Isoleucyl-tRNA synthetase, editing domain"/>
    <property type="match status" value="1"/>
</dbReference>
<dbReference type="GO" id="GO:0005739">
    <property type="term" value="C:mitochondrion"/>
    <property type="evidence" value="ECO:0007669"/>
    <property type="project" value="UniProtKB-SubCell"/>
</dbReference>
<keyword evidence="8" id="KW-0809">Transit peptide</keyword>
<dbReference type="InterPro" id="IPR002303">
    <property type="entry name" value="Valyl-tRNA_ligase"/>
</dbReference>
<accession>A0A8C6ZEM2</accession>
<dbReference type="Gene3D" id="3.40.50.620">
    <property type="entry name" value="HUPs"/>
    <property type="match status" value="2"/>
</dbReference>
<evidence type="ECO:0000256" key="14">
    <source>
        <dbReference type="ARBA" id="ARBA00047552"/>
    </source>
</evidence>
<evidence type="ECO:0000256" key="15">
    <source>
        <dbReference type="RuleBase" id="RU363035"/>
    </source>
</evidence>
<dbReference type="PANTHER" id="PTHR11946">
    <property type="entry name" value="VALYL-TRNA SYNTHETASES"/>
    <property type="match status" value="1"/>
</dbReference>
<comment type="function">
    <text evidence="13">Catalyzes the attachment of valine to tRNA(Val) in a two-step reaction: valine is first activated by ATP to form Val-AMP and then transferred to the acceptor end of tRNA(Val).</text>
</comment>
<dbReference type="Pfam" id="PF00133">
    <property type="entry name" value="tRNA-synt_1"/>
    <property type="match status" value="1"/>
</dbReference>
<feature type="domain" description="Aminoacyl-tRNA synthetase class Ia" evidence="16">
    <location>
        <begin position="2"/>
        <end position="380"/>
    </location>
</feature>
<keyword evidence="6 15" id="KW-0067">ATP-binding</keyword>
<dbReference type="SUPFAM" id="SSF47323">
    <property type="entry name" value="Anticodon-binding domain of a subclass of class I aminoacyl-tRNA synthetases"/>
    <property type="match status" value="1"/>
</dbReference>
<evidence type="ECO:0000256" key="11">
    <source>
        <dbReference type="ARBA" id="ARBA00029936"/>
    </source>
</evidence>
<dbReference type="Pfam" id="PF08264">
    <property type="entry name" value="Anticodon_1"/>
    <property type="match status" value="1"/>
</dbReference>
<dbReference type="Gene3D" id="1.10.730.10">
    <property type="entry name" value="Isoleucyl-tRNA Synthetase, Domain 1"/>
    <property type="match status" value="1"/>
</dbReference>
<dbReference type="InterPro" id="IPR002300">
    <property type="entry name" value="aa-tRNA-synth_Ia"/>
</dbReference>
<dbReference type="InterPro" id="IPR013155">
    <property type="entry name" value="M/V/L/I-tRNA-synth_anticd-bd"/>
</dbReference>
<evidence type="ECO:0000256" key="10">
    <source>
        <dbReference type="ARBA" id="ARBA00023146"/>
    </source>
</evidence>
<evidence type="ECO:0000256" key="8">
    <source>
        <dbReference type="ARBA" id="ARBA00022946"/>
    </source>
</evidence>
<comment type="similarity">
    <text evidence="2 15">Belongs to the class-I aminoacyl-tRNA synthetase family.</text>
</comment>
<feature type="domain" description="Methionyl/Valyl/Leucyl/Isoleucyl-tRNA synthetase anticodon-binding" evidence="17">
    <location>
        <begin position="576"/>
        <end position="721"/>
    </location>
</feature>
<evidence type="ECO:0000256" key="6">
    <source>
        <dbReference type="ARBA" id="ARBA00022840"/>
    </source>
</evidence>
<evidence type="ECO:0000256" key="13">
    <source>
        <dbReference type="ARBA" id="ARBA00043854"/>
    </source>
</evidence>
<dbReference type="PANTHER" id="PTHR11946:SF71">
    <property type="entry name" value="VALINE--TRNA LIGASE, MITOCHONDRIAL"/>
    <property type="match status" value="1"/>
</dbReference>
<evidence type="ECO:0000256" key="2">
    <source>
        <dbReference type="ARBA" id="ARBA00005594"/>
    </source>
</evidence>
<evidence type="ECO:0000256" key="1">
    <source>
        <dbReference type="ARBA" id="ARBA00004173"/>
    </source>
</evidence>
<dbReference type="InterPro" id="IPR033705">
    <property type="entry name" value="Anticodon_Ia_Val"/>
</dbReference>
<evidence type="ECO:0000256" key="9">
    <source>
        <dbReference type="ARBA" id="ARBA00023128"/>
    </source>
</evidence>
<sequence>MVLPPPNVTGSLHVGHALGTATQDALARWHRMQGWTVLWVPGTDHAGIATQAVVERWLWQQRGLQRQDLTREEFVREAWEWRERHGDQILQQLRRLGASLDWSRCTFTMDPGYSAAVTEAFVRLHEQGLIYRSKRLVNWSCALRCALADIEVRGRRMRNMCSWCVLGMCLIRGAGPAPMSCVPQCPLSPHVPQCPQCPQHLHGHHLRHPLSGRLLPLVTDSSVDPHMGTGAVKVTPGHSVTDLALARAHRLPLISVIADDGTLCPPGGGWLQGVPRFAARPQVLAALAERRLLRGTQDHAMTLPLCSRSGDVIEFLLKSQWFLRCREMAERAREAVTSGQLQLVPKFHEKSWKHWMDNVEDWCLSRQLCWGHRVPAWTVEGRGGPWAVGRDEAAARGAAAAALGCPPGDLCMECHRGCHPAGIGTTPAQALSPSLGTSLAPALSPRWPRGRHCPHPCPWGCPCPRPHHRGRCHHPHPQELQEKLRGGILERQELDMATKAQRCQFPHGLPECGADALRLALCIQSGDSVRLDVRQLLAQRRFCTKVWNALRFIMGALGDTQGLQPPEEVTPEGPLERWLLGCLAQTVAEAERRMEALEPHGALGAAQQFWLSSFCGVYLEAVKPTLRTGGPAAVPVRTALLTAADLGLRLLSPFAPFVSEELWQRLPRAGPRGDSVTNSRMPPAHSLARWICPRTEADVAAMLEVARAVRGLRDTLGLSTARPPGTGKDGYRGGGTWRAWGGNWGGGKHGRVQDGCLPQDGHLSPKMATCPLLWLLNCQDGRSFPRWLPGIWRARLSQHALGAPQYGGW</sequence>
<dbReference type="PROSITE" id="PS00178">
    <property type="entry name" value="AA_TRNA_LIGASE_I"/>
    <property type="match status" value="1"/>
</dbReference>
<keyword evidence="7 15" id="KW-0648">Protein biosynthesis</keyword>
<reference evidence="18" key="2">
    <citation type="submission" date="2025-09" db="UniProtKB">
        <authorList>
            <consortium name="Ensembl"/>
        </authorList>
    </citation>
    <scope>IDENTIFICATION</scope>
</reference>
<comment type="subcellular location">
    <subcellularLocation>
        <location evidence="1">Mitochondrion</location>
    </subcellularLocation>
</comment>
<keyword evidence="4 15" id="KW-0436">Ligase</keyword>
<reference evidence="18" key="1">
    <citation type="submission" date="2025-08" db="UniProtKB">
        <authorList>
            <consortium name="Ensembl"/>
        </authorList>
    </citation>
    <scope>IDENTIFICATION</scope>
</reference>
<evidence type="ECO:0000313" key="18">
    <source>
        <dbReference type="Ensembl" id="ENSNPEP00000011120.1"/>
    </source>
</evidence>
<dbReference type="InterPro" id="IPR014729">
    <property type="entry name" value="Rossmann-like_a/b/a_fold"/>
</dbReference>
<dbReference type="GO" id="GO:0005829">
    <property type="term" value="C:cytosol"/>
    <property type="evidence" value="ECO:0007669"/>
    <property type="project" value="TreeGrafter"/>
</dbReference>
<dbReference type="FunFam" id="3.40.50.620:FF:000020">
    <property type="entry name" value="Valine--tRNA ligase, mitochondrial"/>
    <property type="match status" value="1"/>
</dbReference>
<dbReference type="SUPFAM" id="SSF52374">
    <property type="entry name" value="Nucleotidylyl transferase"/>
    <property type="match status" value="1"/>
</dbReference>
<evidence type="ECO:0000259" key="16">
    <source>
        <dbReference type="Pfam" id="PF00133"/>
    </source>
</evidence>
<dbReference type="InterPro" id="IPR009080">
    <property type="entry name" value="tRNAsynth_Ia_anticodon-bd"/>
</dbReference>
<evidence type="ECO:0000259" key="17">
    <source>
        <dbReference type="Pfam" id="PF08264"/>
    </source>
</evidence>
<dbReference type="GO" id="GO:0002161">
    <property type="term" value="F:aminoacyl-tRNA deacylase activity"/>
    <property type="evidence" value="ECO:0007669"/>
    <property type="project" value="InterPro"/>
</dbReference>
<evidence type="ECO:0000256" key="7">
    <source>
        <dbReference type="ARBA" id="ARBA00022917"/>
    </source>
</evidence>
<dbReference type="GO" id="GO:0006438">
    <property type="term" value="P:valyl-tRNA aminoacylation"/>
    <property type="evidence" value="ECO:0007669"/>
    <property type="project" value="InterPro"/>
</dbReference>
<protein>
    <recommendedName>
        <fullName evidence="12">Valine--tRNA ligase, mitochondrial</fullName>
        <ecNumber evidence="3">6.1.1.9</ecNumber>
    </recommendedName>
    <alternativeName>
        <fullName evidence="11">Valyl-tRNA synthetase</fullName>
    </alternativeName>
</protein>
<dbReference type="Ensembl" id="ENSNPET00000011407.1">
    <property type="protein sequence ID" value="ENSNPEP00000011120.1"/>
    <property type="gene ID" value="ENSNPEG00000008182.1"/>
</dbReference>
<name>A0A8C6ZEM2_NOTPE</name>
<keyword evidence="5 15" id="KW-0547">Nucleotide-binding</keyword>
<evidence type="ECO:0000256" key="12">
    <source>
        <dbReference type="ARBA" id="ARBA00040837"/>
    </source>
</evidence>
<dbReference type="Proteomes" id="UP000694420">
    <property type="component" value="Unplaced"/>
</dbReference>
<dbReference type="AlphaFoldDB" id="A0A8C6ZEM2"/>
<dbReference type="SUPFAM" id="SSF50677">
    <property type="entry name" value="ValRS/IleRS/LeuRS editing domain"/>
    <property type="match status" value="1"/>
</dbReference>
<dbReference type="GO" id="GO:0004832">
    <property type="term" value="F:valine-tRNA ligase activity"/>
    <property type="evidence" value="ECO:0007669"/>
    <property type="project" value="UniProtKB-EC"/>
</dbReference>
<dbReference type="CDD" id="cd07962">
    <property type="entry name" value="Anticodon_Ia_Val"/>
    <property type="match status" value="1"/>
</dbReference>